<keyword evidence="1" id="KW-1133">Transmembrane helix</keyword>
<reference evidence="3 5" key="1">
    <citation type="submission" date="2016-01" db="EMBL/GenBank/DDBJ databases">
        <title>Genome sequence of Oerskovia enterophila VJag, an agar and cellulose degrading bacterium.</title>
        <authorList>
            <person name="Poehlein A."/>
            <person name="Jag V."/>
            <person name="Bengelsdorf F."/>
            <person name="Duerre P."/>
            <person name="Daniel R."/>
        </authorList>
    </citation>
    <scope>NUCLEOTIDE SEQUENCE [LARGE SCALE GENOMIC DNA]</scope>
    <source>
        <strain evidence="3 5">VJag</strain>
    </source>
</reference>
<reference evidence="4 6" key="2">
    <citation type="submission" date="2016-06" db="EMBL/GenBank/DDBJ databases">
        <title>Genome sequence of Oerskovia enterophila DSM 43852.</title>
        <authorList>
            <person name="Poehlein A."/>
            <person name="Jag V."/>
            <person name="Bengelsdorf F.R."/>
            <person name="Daniel R."/>
            <person name="Duerre P."/>
        </authorList>
    </citation>
    <scope>NUCLEOTIDE SEQUENCE [LARGE SCALE GENOMIC DNA]</scope>
    <source>
        <strain evidence="4 6">DSM 43852</strain>
    </source>
</reference>
<evidence type="ECO:0000256" key="1">
    <source>
        <dbReference type="SAM" id="Phobius"/>
    </source>
</evidence>
<organism evidence="3 5">
    <name type="scientific">Oerskovia enterophila</name>
    <dbReference type="NCBI Taxonomy" id="43678"/>
    <lineage>
        <taxon>Bacteria</taxon>
        <taxon>Bacillati</taxon>
        <taxon>Actinomycetota</taxon>
        <taxon>Actinomycetes</taxon>
        <taxon>Micrococcales</taxon>
        <taxon>Cellulomonadaceae</taxon>
        <taxon>Oerskovia</taxon>
    </lineage>
</organism>
<evidence type="ECO:0000313" key="5">
    <source>
        <dbReference type="Proteomes" id="UP000076447"/>
    </source>
</evidence>
<evidence type="ECO:0000313" key="3">
    <source>
        <dbReference type="EMBL" id="KZM34848.1"/>
    </source>
</evidence>
<keyword evidence="1" id="KW-0472">Membrane</keyword>
<feature type="transmembrane region" description="Helical" evidence="1">
    <location>
        <begin position="21"/>
        <end position="43"/>
    </location>
</feature>
<feature type="domain" description="DUF6286" evidence="2">
    <location>
        <begin position="84"/>
        <end position="179"/>
    </location>
</feature>
<dbReference type="OrthoDB" id="5150098at2"/>
<dbReference type="AlphaFoldDB" id="A0A161YFV8"/>
<dbReference type="EMBL" id="LRIE01000076">
    <property type="protein sequence ID" value="KZM34848.1"/>
    <property type="molecule type" value="Genomic_DNA"/>
</dbReference>
<evidence type="ECO:0000259" key="2">
    <source>
        <dbReference type="Pfam" id="PF19803"/>
    </source>
</evidence>
<protein>
    <recommendedName>
        <fullName evidence="2">DUF6286 domain-containing protein</fullName>
    </recommendedName>
</protein>
<dbReference type="Proteomes" id="UP000076447">
    <property type="component" value="Unassembled WGS sequence"/>
</dbReference>
<name>A0A161YFV8_9CELL</name>
<dbReference type="EMBL" id="MAQA01000021">
    <property type="protein sequence ID" value="OCI31248.1"/>
    <property type="molecule type" value="Genomic_DNA"/>
</dbReference>
<dbReference type="PATRIC" id="fig|43678.3.peg.2537"/>
<dbReference type="STRING" id="43678.OJAG_24280"/>
<sequence length="186" mass="19504">MSTPTAPSTQHVPAPARSPRAGLALTSWAFFLAVVLLAVAVLAGQASFVALRGAGTSWIASLADSLDGLQPETWVGAAGVVLALLGLWLVWQAVRPRPRTTRRIAATSGIHVRSADVARWVNATARDVPGVLGTSTSVSRTAVRVTVRSTGSADILDDVRAEVSHQLSAFEQPPRLTVRPGEGQRS</sequence>
<keyword evidence="6" id="KW-1185">Reference proteome</keyword>
<dbReference type="Pfam" id="PF19803">
    <property type="entry name" value="DUF6286"/>
    <property type="match status" value="1"/>
</dbReference>
<feature type="transmembrane region" description="Helical" evidence="1">
    <location>
        <begin position="74"/>
        <end position="94"/>
    </location>
</feature>
<accession>A0A161YFV8</accession>
<comment type="caution">
    <text evidence="3">The sequence shown here is derived from an EMBL/GenBank/DDBJ whole genome shotgun (WGS) entry which is preliminary data.</text>
</comment>
<evidence type="ECO:0000313" key="4">
    <source>
        <dbReference type="EMBL" id="OCI31248.1"/>
    </source>
</evidence>
<dbReference type="RefSeq" id="WP_056651741.1">
    <property type="nucleotide sequence ID" value="NZ_LRIE01000076.1"/>
</dbReference>
<gene>
    <name evidence="4" type="ORF">OERS_20680</name>
    <name evidence="3" type="ORF">OJAG_24280</name>
</gene>
<evidence type="ECO:0000313" key="6">
    <source>
        <dbReference type="Proteomes" id="UP000093412"/>
    </source>
</evidence>
<proteinExistence type="predicted"/>
<keyword evidence="1" id="KW-0812">Transmembrane</keyword>
<dbReference type="InterPro" id="IPR046253">
    <property type="entry name" value="DUF6286"/>
</dbReference>
<dbReference type="Proteomes" id="UP000093412">
    <property type="component" value="Unassembled WGS sequence"/>
</dbReference>